<evidence type="ECO:0000313" key="3">
    <source>
        <dbReference type="Proteomes" id="UP000605846"/>
    </source>
</evidence>
<feature type="compositionally biased region" description="Basic and acidic residues" evidence="1">
    <location>
        <begin position="1"/>
        <end position="10"/>
    </location>
</feature>
<dbReference type="EMBL" id="JABAYA010000182">
    <property type="protein sequence ID" value="KAF7722689.1"/>
    <property type="molecule type" value="Genomic_DNA"/>
</dbReference>
<dbReference type="AlphaFoldDB" id="A0A8H7BM53"/>
<dbReference type="OrthoDB" id="2290357at2759"/>
<dbReference type="Proteomes" id="UP000605846">
    <property type="component" value="Unassembled WGS sequence"/>
</dbReference>
<organism evidence="2 3">
    <name type="scientific">Apophysomyces ossiformis</name>
    <dbReference type="NCBI Taxonomy" id="679940"/>
    <lineage>
        <taxon>Eukaryota</taxon>
        <taxon>Fungi</taxon>
        <taxon>Fungi incertae sedis</taxon>
        <taxon>Mucoromycota</taxon>
        <taxon>Mucoromycotina</taxon>
        <taxon>Mucoromycetes</taxon>
        <taxon>Mucorales</taxon>
        <taxon>Mucorineae</taxon>
        <taxon>Mucoraceae</taxon>
        <taxon>Apophysomyces</taxon>
    </lineage>
</organism>
<comment type="caution">
    <text evidence="2">The sequence shown here is derived from an EMBL/GenBank/DDBJ whole genome shotgun (WGS) entry which is preliminary data.</text>
</comment>
<gene>
    <name evidence="2" type="ORF">EC973_002852</name>
</gene>
<reference evidence="2" key="1">
    <citation type="submission" date="2020-01" db="EMBL/GenBank/DDBJ databases">
        <title>Genome Sequencing of Three Apophysomyces-Like Fungal Strains Confirms a Novel Fungal Genus in the Mucoromycota with divergent Burkholderia-like Endosymbiotic Bacteria.</title>
        <authorList>
            <person name="Stajich J.E."/>
            <person name="Macias A.M."/>
            <person name="Carter-House D."/>
            <person name="Lovett B."/>
            <person name="Kasson L.R."/>
            <person name="Berry K."/>
            <person name="Grigoriev I."/>
            <person name="Chang Y."/>
            <person name="Spatafora J."/>
            <person name="Kasson M.T."/>
        </authorList>
    </citation>
    <scope>NUCLEOTIDE SEQUENCE</scope>
    <source>
        <strain evidence="2">NRRL A-21654</strain>
    </source>
</reference>
<keyword evidence="3" id="KW-1185">Reference proteome</keyword>
<feature type="compositionally biased region" description="Basic and acidic residues" evidence="1">
    <location>
        <begin position="39"/>
        <end position="50"/>
    </location>
</feature>
<proteinExistence type="predicted"/>
<name>A0A8H7BM53_9FUNG</name>
<sequence>MGRGGEKTADETEFQTGYARVQTEVVKQKEEEKEEEREGEATKLSDSEETKEIEDEMLARMEEQLQNLIQEGQAALSSIPEIEDMDEKEMAMRHAFSKRYST</sequence>
<evidence type="ECO:0000313" key="2">
    <source>
        <dbReference type="EMBL" id="KAF7722689.1"/>
    </source>
</evidence>
<accession>A0A8H7BM53</accession>
<feature type="region of interest" description="Disordered" evidence="1">
    <location>
        <begin position="1"/>
        <end position="55"/>
    </location>
</feature>
<evidence type="ECO:0000256" key="1">
    <source>
        <dbReference type="SAM" id="MobiDB-lite"/>
    </source>
</evidence>
<protein>
    <submittedName>
        <fullName evidence="2">Uncharacterized protein</fullName>
    </submittedName>
</protein>